<evidence type="ECO:0000313" key="2">
    <source>
        <dbReference type="Proteomes" id="UP001066276"/>
    </source>
</evidence>
<organism evidence="1 2">
    <name type="scientific">Pleurodeles waltl</name>
    <name type="common">Iberian ribbed newt</name>
    <dbReference type="NCBI Taxonomy" id="8319"/>
    <lineage>
        <taxon>Eukaryota</taxon>
        <taxon>Metazoa</taxon>
        <taxon>Chordata</taxon>
        <taxon>Craniata</taxon>
        <taxon>Vertebrata</taxon>
        <taxon>Euteleostomi</taxon>
        <taxon>Amphibia</taxon>
        <taxon>Batrachia</taxon>
        <taxon>Caudata</taxon>
        <taxon>Salamandroidea</taxon>
        <taxon>Salamandridae</taxon>
        <taxon>Pleurodelinae</taxon>
        <taxon>Pleurodeles</taxon>
    </lineage>
</organism>
<accession>A0AAV7VQ30</accession>
<sequence>MRALRPAQLIRFHAGDKGPVAATLEGAGQRAQTMYLPVIRSIGTRILMCSLKRQLDVGLPLGWLRGLDPYAMNPLVGIALYTVLSHVKSLYKEAGCVD</sequence>
<dbReference type="EMBL" id="JANPWB010000003">
    <property type="protein sequence ID" value="KAJ1202388.1"/>
    <property type="molecule type" value="Genomic_DNA"/>
</dbReference>
<reference evidence="1" key="1">
    <citation type="journal article" date="2022" name="bioRxiv">
        <title>Sequencing and chromosome-scale assembly of the giantPleurodeles waltlgenome.</title>
        <authorList>
            <person name="Brown T."/>
            <person name="Elewa A."/>
            <person name="Iarovenko S."/>
            <person name="Subramanian E."/>
            <person name="Araus A.J."/>
            <person name="Petzold A."/>
            <person name="Susuki M."/>
            <person name="Suzuki K.-i.T."/>
            <person name="Hayashi T."/>
            <person name="Toyoda A."/>
            <person name="Oliveira C."/>
            <person name="Osipova E."/>
            <person name="Leigh N.D."/>
            <person name="Simon A."/>
            <person name="Yun M.H."/>
        </authorList>
    </citation>
    <scope>NUCLEOTIDE SEQUENCE</scope>
    <source>
        <strain evidence="1">20211129_DDA</strain>
        <tissue evidence="1">Liver</tissue>
    </source>
</reference>
<comment type="caution">
    <text evidence="1">The sequence shown here is derived from an EMBL/GenBank/DDBJ whole genome shotgun (WGS) entry which is preliminary data.</text>
</comment>
<gene>
    <name evidence="1" type="ORF">NDU88_006188</name>
</gene>
<protein>
    <submittedName>
        <fullName evidence="1">Uncharacterized protein</fullName>
    </submittedName>
</protein>
<name>A0AAV7VQ30_PLEWA</name>
<proteinExistence type="predicted"/>
<evidence type="ECO:0000313" key="1">
    <source>
        <dbReference type="EMBL" id="KAJ1202388.1"/>
    </source>
</evidence>
<keyword evidence="2" id="KW-1185">Reference proteome</keyword>
<dbReference type="Proteomes" id="UP001066276">
    <property type="component" value="Chromosome 2_1"/>
</dbReference>
<dbReference type="AlphaFoldDB" id="A0AAV7VQ30"/>